<dbReference type="Proteomes" id="UP000195877">
    <property type="component" value="Chromosome 1"/>
</dbReference>
<proteinExistence type="predicted"/>
<name>A0A1Y6GTA7_9XANT</name>
<evidence type="ECO:0000313" key="3">
    <source>
        <dbReference type="Proteomes" id="UP000195877"/>
    </source>
</evidence>
<sequence length="222" mass="23913">MLGVFAQFCTQCFVEAALAELAGAVGGSEWCGRKAAGRDHVDEDPVALLDEHRDGRVCVVHAAQQIGVDHRRAGFDRHLMKFTHRADADIAEPQIDAAQETPRAGGQRLHLFDMLDVGAHNQYFGAMRTAAFGDGIQRVFVASGQQQACALFGERFSGGLTNAAGSARNHHVGSRGAMHTDDSIEIRQACLIMMGEQGAAFCVPQREAELVAVALCVTRLLR</sequence>
<evidence type="ECO:0000313" key="1">
    <source>
        <dbReference type="EMBL" id="SMR00057.1"/>
    </source>
</evidence>
<organism evidence="2 4">
    <name type="scientific">Xanthomonas fragariae</name>
    <dbReference type="NCBI Taxonomy" id="48664"/>
    <lineage>
        <taxon>Bacteria</taxon>
        <taxon>Pseudomonadati</taxon>
        <taxon>Pseudomonadota</taxon>
        <taxon>Gammaproteobacteria</taxon>
        <taxon>Lysobacterales</taxon>
        <taxon>Lysobacteraceae</taxon>
        <taxon>Xanthomonas</taxon>
    </lineage>
</organism>
<dbReference type="EMBL" id="LT853885">
    <property type="protein sequence ID" value="SMR02489.1"/>
    <property type="molecule type" value="Genomic_DNA"/>
</dbReference>
<protein>
    <submittedName>
        <fullName evidence="2">Uncharacterized protein</fullName>
    </submittedName>
</protein>
<dbReference type="AlphaFoldDB" id="A0A1Y6GTA7"/>
<evidence type="ECO:0000313" key="4">
    <source>
        <dbReference type="Proteomes" id="UP000195953"/>
    </source>
</evidence>
<reference evidence="2 4" key="1">
    <citation type="submission" date="2017-05" db="EMBL/GenBank/DDBJ databases">
        <authorList>
            <person name="Song R."/>
            <person name="Chenine A.L."/>
            <person name="Ruprecht R.M."/>
        </authorList>
    </citation>
    <scope>NUCLEOTIDE SEQUENCE [LARGE SCALE GENOMIC DNA]</scope>
    <source>
        <strain evidence="2">PD5205</strain>
    </source>
</reference>
<keyword evidence="3" id="KW-1185">Reference proteome</keyword>
<dbReference type="Proteomes" id="UP000195953">
    <property type="component" value="Chromosome 1"/>
</dbReference>
<accession>A0A1Y6GTA7</accession>
<gene>
    <name evidence="2" type="ORF">PD5205_01176</name>
    <name evidence="1" type="ORF">PD885_02829</name>
</gene>
<reference evidence="1 3" key="2">
    <citation type="submission" date="2017-05" db="EMBL/GenBank/DDBJ databases">
        <authorList>
            <person name="Blom J."/>
        </authorList>
    </citation>
    <scope>NUCLEOTIDE SEQUENCE [LARGE SCALE GENOMIC DNA]</scope>
    <source>
        <strain evidence="1">PD885</strain>
    </source>
</reference>
<evidence type="ECO:0000313" key="2">
    <source>
        <dbReference type="EMBL" id="SMR02489.1"/>
    </source>
</evidence>
<dbReference type="EMBL" id="LT853882">
    <property type="protein sequence ID" value="SMR00057.1"/>
    <property type="molecule type" value="Genomic_DNA"/>
</dbReference>